<dbReference type="STRING" id="708187.A0A1Q8RYZ0"/>
<keyword evidence="3" id="KW-0500">Molybdenum</keyword>
<dbReference type="PANTHER" id="PTHR10192">
    <property type="entry name" value="MOLYBDOPTERIN BIOSYNTHESIS PROTEIN"/>
    <property type="match status" value="1"/>
</dbReference>
<reference evidence="5 6" key="1">
    <citation type="submission" date="2016-11" db="EMBL/GenBank/DDBJ databases">
        <title>Draft Genome Assembly of Colletotrichum chlorophyti a pathogen of herbaceous plants.</title>
        <authorList>
            <person name="Gan P."/>
            <person name="Narusaka M."/>
            <person name="Tsushima A."/>
            <person name="Narusaka Y."/>
            <person name="Takano Y."/>
            <person name="Shirasu K."/>
        </authorList>
    </citation>
    <scope>NUCLEOTIDE SEQUENCE [LARGE SCALE GENOMIC DNA]</scope>
    <source>
        <strain evidence="5 6">NTL11</strain>
    </source>
</reference>
<dbReference type="InterPro" id="IPR036135">
    <property type="entry name" value="MoeA_linker/N_sf"/>
</dbReference>
<dbReference type="Gene3D" id="3.40.980.10">
    <property type="entry name" value="MoaB/Mog-like domain"/>
    <property type="match status" value="1"/>
</dbReference>
<dbReference type="InterPro" id="IPR001453">
    <property type="entry name" value="MoaB/Mog_dom"/>
</dbReference>
<comment type="catalytic activity">
    <reaction evidence="3">
        <text>molybdopterin + ATP + H(+) = adenylyl-molybdopterin + diphosphate</text>
        <dbReference type="Rhea" id="RHEA:31331"/>
        <dbReference type="ChEBI" id="CHEBI:15378"/>
        <dbReference type="ChEBI" id="CHEBI:30616"/>
        <dbReference type="ChEBI" id="CHEBI:33019"/>
        <dbReference type="ChEBI" id="CHEBI:58698"/>
        <dbReference type="ChEBI" id="CHEBI:62727"/>
    </reaction>
</comment>
<evidence type="ECO:0000256" key="3">
    <source>
        <dbReference type="RuleBase" id="RU365090"/>
    </source>
</evidence>
<dbReference type="SUPFAM" id="SSF63882">
    <property type="entry name" value="MoeA N-terminal region -like"/>
    <property type="match status" value="1"/>
</dbReference>
<protein>
    <recommendedName>
        <fullName evidence="2">molybdopterin adenylyltransferase</fullName>
        <ecNumber evidence="2">2.7.7.75</ecNumber>
    </recommendedName>
</protein>
<dbReference type="GO" id="GO:0061599">
    <property type="term" value="F:molybdopterin molybdotransferase activity"/>
    <property type="evidence" value="ECO:0007669"/>
    <property type="project" value="UniProtKB-UniRule"/>
</dbReference>
<comment type="caution">
    <text evidence="5">The sequence shown here is derived from an EMBL/GenBank/DDBJ whole genome shotgun (WGS) entry which is preliminary data.</text>
</comment>
<dbReference type="InterPro" id="IPR005110">
    <property type="entry name" value="MoeA_linker/N"/>
</dbReference>
<dbReference type="PANTHER" id="PTHR10192:SF30">
    <property type="entry name" value="MOLYBDOPTERIN ADENYLYLTRANSFERASE"/>
    <property type="match status" value="1"/>
</dbReference>
<accession>A0A1Q8RYZ0</accession>
<dbReference type="AlphaFoldDB" id="A0A1Q8RYZ0"/>
<sequence length="448" mass="48108">MTSYAAALDVLQDAAYNIREADRTNRSVVHEVVSLEQAVGRIAATDIVSPTATPRFDTSAMDGYAVRSEATKFASPENPLFLHVCGTIAAGDAPAELSKEIFQGSLEPCFELMTGGIFPRVAGAKKQLDACVRVEDTGSVSGPRGQGRRIMVTRPVPPNADRRFAGCDIQLGQRILLKGETIRYSHILPLASVGISEVCVLKKPRVAVWSTGKELASGNVSTIPDVNGPFLMAGLREAGADPTFLGVLRDTQAEVREAIQDTVDGGHFDMILTTGGVSVGKFDFVASTLRKIGGKIHFHGVSIRPGHPVLFAQVPGRSRDMPFFGLPGNPGATAACFRFLVVPFLRYWNEQPAETPMIAKCDDDISSKGGHCTKAASPGMPPMTRFRHGILQQTPNGEMSVRLSKQQSPAKLGPYIDANCWVQLGGQRKQTWPEGSVACYPMAAHHGI</sequence>
<evidence type="ECO:0000259" key="4">
    <source>
        <dbReference type="SMART" id="SM00852"/>
    </source>
</evidence>
<dbReference type="GO" id="GO:0061598">
    <property type="term" value="F:molybdopterin adenylyltransferase activity"/>
    <property type="evidence" value="ECO:0007669"/>
    <property type="project" value="UniProtKB-UniRule"/>
</dbReference>
<dbReference type="GO" id="GO:0005524">
    <property type="term" value="F:ATP binding"/>
    <property type="evidence" value="ECO:0007669"/>
    <property type="project" value="UniProtKB-UniRule"/>
</dbReference>
<keyword evidence="3" id="KW-0460">Magnesium</keyword>
<dbReference type="Pfam" id="PF00994">
    <property type="entry name" value="MoCF_biosynth"/>
    <property type="match status" value="1"/>
</dbReference>
<comment type="similarity">
    <text evidence="3">Belongs to the MoeA family.</text>
</comment>
<name>A0A1Q8RYZ0_9PEZI</name>
<dbReference type="NCBIfam" id="TIGR00177">
    <property type="entry name" value="molyb_syn"/>
    <property type="match status" value="1"/>
</dbReference>
<gene>
    <name evidence="5" type="ORF">CCHL11_06717</name>
</gene>
<dbReference type="OrthoDB" id="6777263at2759"/>
<dbReference type="GO" id="GO:0005829">
    <property type="term" value="C:cytosol"/>
    <property type="evidence" value="ECO:0007669"/>
    <property type="project" value="TreeGrafter"/>
</dbReference>
<dbReference type="UniPathway" id="UPA00344"/>
<dbReference type="CDD" id="cd00887">
    <property type="entry name" value="MoeA"/>
    <property type="match status" value="1"/>
</dbReference>
<evidence type="ECO:0000256" key="2">
    <source>
        <dbReference type="ARBA" id="ARBA00012509"/>
    </source>
</evidence>
<dbReference type="EC" id="2.7.7.75" evidence="2"/>
<dbReference type="GO" id="GO:0006777">
    <property type="term" value="P:Mo-molybdopterin cofactor biosynthetic process"/>
    <property type="evidence" value="ECO:0007669"/>
    <property type="project" value="UniProtKB-UniRule"/>
</dbReference>
<dbReference type="SMART" id="SM00852">
    <property type="entry name" value="MoCF_biosynth"/>
    <property type="match status" value="1"/>
</dbReference>
<dbReference type="Gene3D" id="2.170.190.11">
    <property type="entry name" value="Molybdopterin biosynthesis moea protein, domain 3"/>
    <property type="match status" value="1"/>
</dbReference>
<dbReference type="GO" id="GO:0046872">
    <property type="term" value="F:metal ion binding"/>
    <property type="evidence" value="ECO:0007669"/>
    <property type="project" value="UniProtKB-UniRule"/>
</dbReference>
<keyword evidence="3" id="KW-0479">Metal-binding</keyword>
<dbReference type="EMBL" id="MPGH01000059">
    <property type="protein sequence ID" value="OLN92760.1"/>
    <property type="molecule type" value="Genomic_DNA"/>
</dbReference>
<dbReference type="Pfam" id="PF03453">
    <property type="entry name" value="MoeA_N"/>
    <property type="match status" value="1"/>
</dbReference>
<comment type="similarity">
    <text evidence="1">In the C-terminal section; belongs to the MoeA family.</text>
</comment>
<comment type="cofactor">
    <cofactor evidence="3">
        <name>Mg(2+)</name>
        <dbReference type="ChEBI" id="CHEBI:18420"/>
    </cofactor>
</comment>
<keyword evidence="3" id="KW-0501">Molybdenum cofactor biosynthesis</keyword>
<dbReference type="Proteomes" id="UP000186583">
    <property type="component" value="Unassembled WGS sequence"/>
</dbReference>
<organism evidence="5 6">
    <name type="scientific">Colletotrichum chlorophyti</name>
    <dbReference type="NCBI Taxonomy" id="708187"/>
    <lineage>
        <taxon>Eukaryota</taxon>
        <taxon>Fungi</taxon>
        <taxon>Dikarya</taxon>
        <taxon>Ascomycota</taxon>
        <taxon>Pezizomycotina</taxon>
        <taxon>Sordariomycetes</taxon>
        <taxon>Hypocreomycetidae</taxon>
        <taxon>Glomerellales</taxon>
        <taxon>Glomerellaceae</taxon>
        <taxon>Colletotrichum</taxon>
    </lineage>
</organism>
<dbReference type="SUPFAM" id="SSF53218">
    <property type="entry name" value="Molybdenum cofactor biosynthesis proteins"/>
    <property type="match status" value="1"/>
</dbReference>
<evidence type="ECO:0000313" key="6">
    <source>
        <dbReference type="Proteomes" id="UP000186583"/>
    </source>
</evidence>
<dbReference type="InterPro" id="IPR038987">
    <property type="entry name" value="MoeA-like"/>
</dbReference>
<evidence type="ECO:0000313" key="5">
    <source>
        <dbReference type="EMBL" id="OLN92760.1"/>
    </source>
</evidence>
<dbReference type="Gene3D" id="3.90.105.10">
    <property type="entry name" value="Molybdopterin biosynthesis moea protein, domain 2"/>
    <property type="match status" value="1"/>
</dbReference>
<dbReference type="Gene3D" id="2.40.340.10">
    <property type="entry name" value="MoeA, C-terminal, domain IV"/>
    <property type="match status" value="1"/>
</dbReference>
<dbReference type="InterPro" id="IPR036688">
    <property type="entry name" value="MoeA_C_domain_IV_sf"/>
</dbReference>
<comment type="catalytic activity">
    <reaction evidence="3">
        <text>adenylyl-molybdopterin + molybdate = Mo-molybdopterin + AMP + H(+)</text>
        <dbReference type="Rhea" id="RHEA:35047"/>
        <dbReference type="ChEBI" id="CHEBI:15378"/>
        <dbReference type="ChEBI" id="CHEBI:36264"/>
        <dbReference type="ChEBI" id="CHEBI:62727"/>
        <dbReference type="ChEBI" id="CHEBI:71302"/>
        <dbReference type="ChEBI" id="CHEBI:456215"/>
    </reaction>
</comment>
<keyword evidence="3" id="KW-0808">Transferase</keyword>
<evidence type="ECO:0000256" key="1">
    <source>
        <dbReference type="ARBA" id="ARBA00008339"/>
    </source>
</evidence>
<feature type="domain" description="MoaB/Mog" evidence="4">
    <location>
        <begin position="207"/>
        <end position="347"/>
    </location>
</feature>
<proteinExistence type="inferred from homology"/>
<comment type="function">
    <text evidence="3">Catalyzes two steps in the biosynthesis of the molybdenum cofactor. In the first step, molybdopterin is adenylated. Subsequently, molybdate is inserted into adenylated molybdopterin and AMP is released.</text>
</comment>
<dbReference type="InterPro" id="IPR036425">
    <property type="entry name" value="MoaB/Mog-like_dom_sf"/>
</dbReference>
<keyword evidence="6" id="KW-1185">Reference proteome</keyword>
<comment type="pathway">
    <text evidence="3">Cofactor biosynthesis; molybdopterin biosynthesis.</text>
</comment>